<dbReference type="Proteomes" id="UP001212997">
    <property type="component" value="Unassembled WGS sequence"/>
</dbReference>
<dbReference type="AlphaFoldDB" id="A0AAD5UZU7"/>
<dbReference type="EMBL" id="JANAWD010000278">
    <property type="protein sequence ID" value="KAJ3482335.1"/>
    <property type="molecule type" value="Genomic_DNA"/>
</dbReference>
<protein>
    <submittedName>
        <fullName evidence="2">Uncharacterized protein</fullName>
    </submittedName>
</protein>
<dbReference type="InterPro" id="IPR019734">
    <property type="entry name" value="TPR_rpt"/>
</dbReference>
<reference evidence="2" key="1">
    <citation type="submission" date="2022-07" db="EMBL/GenBank/DDBJ databases">
        <title>Genome Sequence of Physisporinus lineatus.</title>
        <authorList>
            <person name="Buettner E."/>
        </authorList>
    </citation>
    <scope>NUCLEOTIDE SEQUENCE</scope>
    <source>
        <strain evidence="2">VT162</strain>
    </source>
</reference>
<dbReference type="PANTHER" id="PTHR19959">
    <property type="entry name" value="KINESIN LIGHT CHAIN"/>
    <property type="match status" value="1"/>
</dbReference>
<feature type="repeat" description="TPR" evidence="1">
    <location>
        <begin position="881"/>
        <end position="914"/>
    </location>
</feature>
<keyword evidence="3" id="KW-1185">Reference proteome</keyword>
<evidence type="ECO:0000256" key="1">
    <source>
        <dbReference type="PROSITE-ProRule" id="PRU00339"/>
    </source>
</evidence>
<dbReference type="Pfam" id="PF13181">
    <property type="entry name" value="TPR_8"/>
    <property type="match status" value="1"/>
</dbReference>
<comment type="caution">
    <text evidence="2">The sequence shown here is derived from an EMBL/GenBank/DDBJ whole genome shotgun (WGS) entry which is preliminary data.</text>
</comment>
<dbReference type="Gene3D" id="1.25.40.10">
    <property type="entry name" value="Tetratricopeptide repeat domain"/>
    <property type="match status" value="2"/>
</dbReference>
<organism evidence="2 3">
    <name type="scientific">Meripilus lineatus</name>
    <dbReference type="NCBI Taxonomy" id="2056292"/>
    <lineage>
        <taxon>Eukaryota</taxon>
        <taxon>Fungi</taxon>
        <taxon>Dikarya</taxon>
        <taxon>Basidiomycota</taxon>
        <taxon>Agaricomycotina</taxon>
        <taxon>Agaricomycetes</taxon>
        <taxon>Polyporales</taxon>
        <taxon>Meripilaceae</taxon>
        <taxon>Meripilus</taxon>
    </lineage>
</organism>
<name>A0AAD5UZU7_9APHY</name>
<dbReference type="SUPFAM" id="SSF48452">
    <property type="entry name" value="TPR-like"/>
    <property type="match status" value="2"/>
</dbReference>
<evidence type="ECO:0000313" key="3">
    <source>
        <dbReference type="Proteomes" id="UP001212997"/>
    </source>
</evidence>
<accession>A0AAD5UZU7</accession>
<keyword evidence="1" id="KW-0802">TPR repeat</keyword>
<dbReference type="PROSITE" id="PS50005">
    <property type="entry name" value="TPR"/>
    <property type="match status" value="1"/>
</dbReference>
<dbReference type="InterPro" id="IPR011990">
    <property type="entry name" value="TPR-like_helical_dom_sf"/>
</dbReference>
<gene>
    <name evidence="2" type="ORF">NLI96_g7051</name>
</gene>
<evidence type="ECO:0000313" key="2">
    <source>
        <dbReference type="EMBL" id="KAJ3482335.1"/>
    </source>
</evidence>
<proteinExistence type="predicted"/>
<sequence>MESRGNVLLSSAVTSLLLSSPASELETQGMNIQSELSSAHVSPFAHARIPIELQEMVIRWLAPHGEWSNATTLAKSALVCRNWYHIVVQILYTQIQVFGRKSYKILENALKDNQSLGLKINAISIHDIAPAEHVSVEAFHPSLQIQLHLKNLFISGWLVSAQETGKRDTYDSDDLSQALSLTRAFRNSQALPKREKFTFPYRHSRLADLPKLKSLHQISICEIEFGSLDHLRRIFGAIPNLRSVMLRRVSWMDPEVEFKPLFDATSWQLTNFSLSHCSSNYVAPFFWAIPSVPNQSSQRKYGGDDGYHPPLCKFDVVPVVELAKFLVAPSNNVAETICWEWKDTGEENPGQWSLECCIDQIDTVDNYTYICFHFPPLTATSTSSPHRIVQIDICVEKQAGFAMDRLDTLLCEFQELERLQINFVEPLENCSLESVVQELPRLQEMMKNRIIITSQEPPVTVTHHGPKTCCALTKNQRGNAIRLGSSQLCSTLTIFLADFRPLLLQSLYQIKDRLCKRRLEDGTTVRVWETILELQRELVLGDVDRYKSSLLDTLDEIARFNHDIGLKESTIKYATEAVDVCRQLIIQDPTTYTVRLAEGLDTLAKYLETAHLAPRSEVNSYRREALGVWRRLATLHDFERYAPRLANSLGHLSRSLHWDNDGEAADYRHEEVNLWRRLVTNHDFERHAPQFSEALEKIISSLSWDDDHARIIAYRREQVDLWRRLAFKHGLERHALHFAETLDKMASSLALDRHEEAIEYRREEVDLWRGLYTQHDDIQYARWYSEALNKLATSYSWDQHDPDAMNDHCEVVGIQRTLASQYHSDIIIHTYLAEAYDQIASRFSQLRSYAEAIRYRDEAIDVRRRLVQWDNTAGLRRRCLANSLHEAGLIYRYNGDYGTAYTYFREAADIGQEFTSPWFLSLSYSLHLDSMSWSLIHLGRYAEAIPLTLHQVCYYRGGTSRPSSSVVAKLELSYHLNAYSVILAGTGEYQPACDASEESLSRLQEIELPVCLSGGSFRYNAQLAIVLHNFSFVLFALGRQEQALKTIEKALTLVRELYQGEPSRNGKSCVKILRRYAFLLDQGARFNEADEANEEASSIESTCGADAEHSCLNEASEWLRNYELSPPLAQFPVEKSRRDCNTLQSTFIRL</sequence>
<dbReference type="SMART" id="SM00028">
    <property type="entry name" value="TPR"/>
    <property type="match status" value="4"/>
</dbReference>
<dbReference type="PANTHER" id="PTHR19959:SF119">
    <property type="entry name" value="FUNGAL LIPASE-LIKE DOMAIN-CONTAINING PROTEIN"/>
    <property type="match status" value="1"/>
</dbReference>